<dbReference type="InterPro" id="IPR019251">
    <property type="entry name" value="DUF2231_TM"/>
</dbReference>
<evidence type="ECO:0000256" key="6">
    <source>
        <dbReference type="SAM" id="Phobius"/>
    </source>
</evidence>
<dbReference type="SUPFAM" id="SSF50022">
    <property type="entry name" value="ISP domain"/>
    <property type="match status" value="1"/>
</dbReference>
<reference evidence="9" key="1">
    <citation type="journal article" date="2019" name="Int. J. Syst. Evol. Microbiol.">
        <title>The Global Catalogue of Microorganisms (GCM) 10K type strain sequencing project: providing services to taxonomists for standard genome sequencing and annotation.</title>
        <authorList>
            <consortium name="The Broad Institute Genomics Platform"/>
            <consortium name="The Broad Institute Genome Sequencing Center for Infectious Disease"/>
            <person name="Wu L."/>
            <person name="Ma J."/>
        </authorList>
    </citation>
    <scope>NUCLEOTIDE SEQUENCE [LARGE SCALE GENOMIC DNA]</scope>
    <source>
        <strain evidence="9">JCM 6921</strain>
    </source>
</reference>
<dbReference type="Pfam" id="PF00355">
    <property type="entry name" value="Rieske"/>
    <property type="match status" value="1"/>
</dbReference>
<dbReference type="InterPro" id="IPR017941">
    <property type="entry name" value="Rieske_2Fe-2S"/>
</dbReference>
<dbReference type="InterPro" id="IPR036922">
    <property type="entry name" value="Rieske_2Fe-2S_sf"/>
</dbReference>
<dbReference type="EMBL" id="BAAATJ010000024">
    <property type="protein sequence ID" value="GAA2410861.1"/>
    <property type="molecule type" value="Genomic_DNA"/>
</dbReference>
<comment type="caution">
    <text evidence="8">The sequence shown here is derived from an EMBL/GenBank/DDBJ whole genome shotgun (WGS) entry which is preliminary data.</text>
</comment>
<keyword evidence="3" id="KW-0560">Oxidoreductase</keyword>
<protein>
    <recommendedName>
        <fullName evidence="7">Rieske domain-containing protein</fullName>
    </recommendedName>
</protein>
<organism evidence="8 9">
    <name type="scientific">Streptomyces glaucosporus</name>
    <dbReference type="NCBI Taxonomy" id="284044"/>
    <lineage>
        <taxon>Bacteria</taxon>
        <taxon>Bacillati</taxon>
        <taxon>Actinomycetota</taxon>
        <taxon>Actinomycetes</taxon>
        <taxon>Kitasatosporales</taxon>
        <taxon>Streptomycetaceae</taxon>
        <taxon>Streptomyces</taxon>
    </lineage>
</organism>
<evidence type="ECO:0000313" key="9">
    <source>
        <dbReference type="Proteomes" id="UP001500058"/>
    </source>
</evidence>
<dbReference type="PROSITE" id="PS51296">
    <property type="entry name" value="RIESKE"/>
    <property type="match status" value="1"/>
</dbReference>
<keyword evidence="6" id="KW-0472">Membrane</keyword>
<dbReference type="CDD" id="cd03467">
    <property type="entry name" value="Rieske"/>
    <property type="match status" value="1"/>
</dbReference>
<dbReference type="Pfam" id="PF09990">
    <property type="entry name" value="DUF2231"/>
    <property type="match status" value="1"/>
</dbReference>
<keyword evidence="6" id="KW-0812">Transmembrane</keyword>
<evidence type="ECO:0000259" key="7">
    <source>
        <dbReference type="PROSITE" id="PS51296"/>
    </source>
</evidence>
<keyword evidence="6" id="KW-1133">Transmembrane helix</keyword>
<feature type="transmembrane region" description="Helical" evidence="6">
    <location>
        <begin position="164"/>
        <end position="185"/>
    </location>
</feature>
<evidence type="ECO:0000256" key="4">
    <source>
        <dbReference type="ARBA" id="ARBA00023004"/>
    </source>
</evidence>
<dbReference type="PANTHER" id="PTHR21266:SF60">
    <property type="entry name" value="3-KETOSTEROID-9-ALPHA-MONOOXYGENASE, OXYGENASE COMPONENT"/>
    <property type="match status" value="1"/>
</dbReference>
<dbReference type="Gene3D" id="2.102.10.10">
    <property type="entry name" value="Rieske [2Fe-2S] iron-sulphur domain"/>
    <property type="match status" value="1"/>
</dbReference>
<keyword evidence="2" id="KW-0479">Metal-binding</keyword>
<name>A0ABP5VVZ3_9ACTN</name>
<keyword evidence="1" id="KW-0001">2Fe-2S</keyword>
<evidence type="ECO:0000313" key="8">
    <source>
        <dbReference type="EMBL" id="GAA2410861.1"/>
    </source>
</evidence>
<dbReference type="PANTHER" id="PTHR21266">
    <property type="entry name" value="IRON-SULFUR DOMAIN CONTAINING PROTEIN"/>
    <property type="match status" value="1"/>
</dbReference>
<sequence length="320" mass="33895">MPVYRNIRGALSAVRSALPDPDRPGRVLTAVEKLESTHRLDAALGPLRRAVRALPLGGARDVLHGRWLGHAVHPLMVQIPIGSWMSAAVLDLMPGQRRGADTLVGLGLAAAAPAALAGWVDWAELRKPHMRVGLVHAATNITAVGLYTASLSARLRGRRGRGRLLAFAGLTAVSVGGALGGHLSYRQAAAVNHAEHVPAVVEPGWHPVGDIADLPVGKPVRRYLGETPLVVVREPGGTVHALADRCSHMAGPLSQGEVVDGCVRCPWHGSTFRLADGWNVRGPATSPQPVFETRVVDGRVEARLITEPDRAHRSVAGRTA</sequence>
<accession>A0ABP5VVZ3</accession>
<dbReference type="InterPro" id="IPR050584">
    <property type="entry name" value="Cholesterol_7-desaturase"/>
</dbReference>
<feature type="transmembrane region" description="Helical" evidence="6">
    <location>
        <begin position="102"/>
        <end position="120"/>
    </location>
</feature>
<dbReference type="RefSeq" id="WP_344632885.1">
    <property type="nucleotide sequence ID" value="NZ_BAAATJ010000024.1"/>
</dbReference>
<evidence type="ECO:0000256" key="5">
    <source>
        <dbReference type="ARBA" id="ARBA00023014"/>
    </source>
</evidence>
<proteinExistence type="predicted"/>
<keyword evidence="9" id="KW-1185">Reference proteome</keyword>
<feature type="domain" description="Rieske" evidence="7">
    <location>
        <begin position="205"/>
        <end position="302"/>
    </location>
</feature>
<evidence type="ECO:0000256" key="2">
    <source>
        <dbReference type="ARBA" id="ARBA00022723"/>
    </source>
</evidence>
<evidence type="ECO:0000256" key="3">
    <source>
        <dbReference type="ARBA" id="ARBA00023002"/>
    </source>
</evidence>
<keyword evidence="5" id="KW-0411">Iron-sulfur</keyword>
<keyword evidence="4" id="KW-0408">Iron</keyword>
<feature type="transmembrane region" description="Helical" evidence="6">
    <location>
        <begin position="132"/>
        <end position="152"/>
    </location>
</feature>
<dbReference type="Proteomes" id="UP001500058">
    <property type="component" value="Unassembled WGS sequence"/>
</dbReference>
<evidence type="ECO:0000256" key="1">
    <source>
        <dbReference type="ARBA" id="ARBA00022714"/>
    </source>
</evidence>
<gene>
    <name evidence="8" type="ORF">GCM10010420_44640</name>
</gene>